<gene>
    <name evidence="1" type="ORF">SAMN04488509_104107</name>
</gene>
<name>A0A1G6W303_9GAMM</name>
<evidence type="ECO:0000313" key="2">
    <source>
        <dbReference type="Proteomes" id="UP000199603"/>
    </source>
</evidence>
<reference evidence="1 2" key="1">
    <citation type="submission" date="2016-10" db="EMBL/GenBank/DDBJ databases">
        <authorList>
            <person name="de Groot N.N."/>
        </authorList>
    </citation>
    <scope>NUCLEOTIDE SEQUENCE [LARGE SCALE GENOMIC DNA]</scope>
    <source>
        <strain evidence="1 2">DSM 16957</strain>
    </source>
</reference>
<dbReference type="OrthoDB" id="9793424at2"/>
<dbReference type="Proteomes" id="UP000199603">
    <property type="component" value="Unassembled WGS sequence"/>
</dbReference>
<dbReference type="AlphaFoldDB" id="A0A1G6W303"/>
<accession>A0A1G6W303</accession>
<dbReference type="Gene3D" id="3.30.70.260">
    <property type="match status" value="1"/>
</dbReference>
<dbReference type="InterPro" id="IPR027471">
    <property type="entry name" value="YbeD-like_sf"/>
</dbReference>
<keyword evidence="2" id="KW-1185">Reference proteome</keyword>
<dbReference type="SUPFAM" id="SSF117991">
    <property type="entry name" value="YbeD/HP0495-like"/>
    <property type="match status" value="1"/>
</dbReference>
<dbReference type="EMBL" id="FNAG01000004">
    <property type="protein sequence ID" value="SDD60320.1"/>
    <property type="molecule type" value="Genomic_DNA"/>
</dbReference>
<dbReference type="RefSeq" id="WP_091241770.1">
    <property type="nucleotide sequence ID" value="NZ_FNAG01000004.1"/>
</dbReference>
<evidence type="ECO:0000313" key="1">
    <source>
        <dbReference type="EMBL" id="SDD60320.1"/>
    </source>
</evidence>
<dbReference type="Pfam" id="PF04359">
    <property type="entry name" value="DUF493"/>
    <property type="match status" value="1"/>
</dbReference>
<protein>
    <submittedName>
        <fullName evidence="1">Uncharacterized protein</fullName>
    </submittedName>
</protein>
<sequence>MNSQPPSPFGGAPEQRGFEFPCSVEITAVGVAAADWVERVTGAIMAAGLALDPDSVRTRDSSGGKYQSVTLAFHAEAREHYEAAHNALRALPGIKWTL</sequence>
<proteinExistence type="predicted"/>
<dbReference type="STRING" id="265719.SAMN04488509_104107"/>
<organism evidence="1 2">
    <name type="scientific">Aquimonas voraii</name>
    <dbReference type="NCBI Taxonomy" id="265719"/>
    <lineage>
        <taxon>Bacteria</taxon>
        <taxon>Pseudomonadati</taxon>
        <taxon>Pseudomonadota</taxon>
        <taxon>Gammaproteobacteria</taxon>
        <taxon>Lysobacterales</taxon>
        <taxon>Lysobacteraceae</taxon>
        <taxon>Aquimonas</taxon>
    </lineage>
</organism>
<dbReference type="InterPro" id="IPR007454">
    <property type="entry name" value="UPF0250_YbeD-like"/>
</dbReference>